<name>A0A1C6RSS7_9ACTN</name>
<dbReference type="EMBL" id="FMHU01000001">
    <property type="protein sequence ID" value="SCL20208.1"/>
    <property type="molecule type" value="Genomic_DNA"/>
</dbReference>
<gene>
    <name evidence="1" type="ORF">GA0074694_2960</name>
</gene>
<protein>
    <recommendedName>
        <fullName evidence="3">3-methyladenine DNA glycosylase</fullName>
    </recommendedName>
</protein>
<dbReference type="Proteomes" id="UP000198906">
    <property type="component" value="Unassembled WGS sequence"/>
</dbReference>
<reference evidence="2" key="1">
    <citation type="submission" date="2016-06" db="EMBL/GenBank/DDBJ databases">
        <authorList>
            <person name="Varghese N."/>
        </authorList>
    </citation>
    <scope>NUCLEOTIDE SEQUENCE [LARGE SCALE GENOMIC DNA]</scope>
    <source>
        <strain evidence="2">DSM 46123</strain>
    </source>
</reference>
<keyword evidence="2" id="KW-1185">Reference proteome</keyword>
<dbReference type="AlphaFoldDB" id="A0A1C6RSS7"/>
<evidence type="ECO:0000313" key="2">
    <source>
        <dbReference type="Proteomes" id="UP000198906"/>
    </source>
</evidence>
<proteinExistence type="predicted"/>
<sequence length="324" mass="35781">MTAALATVLDAPTWRARRRAHEERVDAWLAPHLARRRGGVRHPVEDFLFTYYSHRPAQLRRWHPGAGVELRDAEPAEFGPDYRATAAGVTVDVDAVRARRAGSVDWIRDLLVATAGRPAHLGCFGMHEWAMVYRQPQDEVRHNAWPLRLGPERTAAVVDERGVRCSHFDAYRFFTAPARPLNVLSPTRESQHDLEQPGCLHANMDLYKWAYKLAPMVSAELVADCFALAREIRTLDMRASPYDLAALGYPPVRVETPEGRAEYVAAQRGFAERAATLRARLLAALECLQGSPARQKAVTRVPCYHLGGSGSVSAGSAPGASSTG</sequence>
<evidence type="ECO:0008006" key="3">
    <source>
        <dbReference type="Google" id="ProtNLM"/>
    </source>
</evidence>
<evidence type="ECO:0000313" key="1">
    <source>
        <dbReference type="EMBL" id="SCL20208.1"/>
    </source>
</evidence>
<accession>A0A1C6RSS7</accession>
<dbReference type="STRING" id="47866.GA0074694_2960"/>
<organism evidence="1 2">
    <name type="scientific">Micromonospora inyonensis</name>
    <dbReference type="NCBI Taxonomy" id="47866"/>
    <lineage>
        <taxon>Bacteria</taxon>
        <taxon>Bacillati</taxon>
        <taxon>Actinomycetota</taxon>
        <taxon>Actinomycetes</taxon>
        <taxon>Micromonosporales</taxon>
        <taxon>Micromonosporaceae</taxon>
        <taxon>Micromonospora</taxon>
    </lineage>
</organism>
<dbReference type="RefSeq" id="WP_425413598.1">
    <property type="nucleotide sequence ID" value="NZ_FMHU01000001.1"/>
</dbReference>